<evidence type="ECO:0008006" key="3">
    <source>
        <dbReference type="Google" id="ProtNLM"/>
    </source>
</evidence>
<protein>
    <recommendedName>
        <fullName evidence="3">Minor capsid protein</fullName>
    </recommendedName>
</protein>
<keyword evidence="2" id="KW-1185">Reference proteome</keyword>
<evidence type="ECO:0000313" key="2">
    <source>
        <dbReference type="Proteomes" id="UP001451571"/>
    </source>
</evidence>
<dbReference type="Proteomes" id="UP001451571">
    <property type="component" value="Chromosome"/>
</dbReference>
<reference evidence="1 2" key="1">
    <citation type="submission" date="2024-02" db="EMBL/GenBank/DDBJ databases">
        <title>Bacterial strain from lacustrine sediment.</title>
        <authorList>
            <person name="Petit C."/>
            <person name="Fadhlaoui K."/>
        </authorList>
    </citation>
    <scope>NUCLEOTIDE SEQUENCE [LARGE SCALE GENOMIC DNA]</scope>
    <source>
        <strain evidence="1 2">IPX-CK</strain>
    </source>
</reference>
<gene>
    <name evidence="1" type="ORF">V6984_16695</name>
</gene>
<evidence type="ECO:0000313" key="1">
    <source>
        <dbReference type="EMBL" id="XAH73129.1"/>
    </source>
</evidence>
<dbReference type="RefSeq" id="WP_342756736.1">
    <property type="nucleotide sequence ID" value="NZ_CP146256.1"/>
</dbReference>
<sequence length="153" mass="17280">MADPKPLNLIDMETISEAILQMVAQYPDLPFTATAQNIVWQNTPPDGGMGIIPLPNGAFYVSQYLSGSYVAQVPFRIIYRANPTTNPGRIEKENLVHDLSAWMETCTATFTNARIQLQKIERTSPVYKSQAQESGYEDYTCTLTLKYFYKKGR</sequence>
<dbReference type="EMBL" id="CP146256">
    <property type="protein sequence ID" value="XAH73129.1"/>
    <property type="molecule type" value="Genomic_DNA"/>
</dbReference>
<name>A0ABZ3EU38_9FIRM</name>
<accession>A0ABZ3EU38</accession>
<proteinExistence type="predicted"/>
<organism evidence="1 2">
    <name type="scientific">Kineothrix sedimenti</name>
    <dbReference type="NCBI Taxonomy" id="3123317"/>
    <lineage>
        <taxon>Bacteria</taxon>
        <taxon>Bacillati</taxon>
        <taxon>Bacillota</taxon>
        <taxon>Clostridia</taxon>
        <taxon>Lachnospirales</taxon>
        <taxon>Lachnospiraceae</taxon>
        <taxon>Kineothrix</taxon>
    </lineage>
</organism>